<sequence length="1216" mass="133964">MKTPHVQKKAKHLNSSCKGFALVIALGLMAFVLLLLLTITTKIQVETSIGDTTKFKLSARQNAKLALLVAIGELQKYAGPDQRISASVGLLDTTPSTLNIDGYTNVQNWTGIWDATYPTDNGKDPISIRASGNTDLNAYLDISNRSSNRLLKLLVSGNQELDAASSYTPDSRNDALLLSNDTDTTKNVYAPKVTIGESKAGKYSYWVADEGAKAKFNIRDTHLKDGNNNERRYSFQTAQRSGIEHIKALNNKSFPTNDTRLEKLWSNNQLSALLDDATIAKNSFHDLTAYSIRLLTDTKHGGLKKDLTWFLEQPAKDLIPTSLQDFSFYNTTPFFNIVEPRIADFPQANNAFCEPGPTWKKLRSFYQLKDNYANGMLPRPHDDITYGIGPIAIRSILGVTPEIIEKAAETDLYFRAHLDFQVILWNPYNVPLAPHAYEIEFMHAGAGTVLYPEFVFDQNVTGNSSDAPLRHSGGRNFAYYPNSRVAQHGDKNTKGALSEAIDGVLQHPNMSTFRDEAGAELTGVIFTTPTIALAPGQVILLSIDNNNDEPYVEGYELTEGANGGSVYLDYPTPLPTIVSEGVTQIDATTGTVQRHYPKFKWRQWRSWGNQDLALGNEFNNSSIDIGSHTPAGEVRSFGLREPLAAGDSRDLKDNANDLILKNRFPYYSRLYRENYSNATTNSTWDLIQRTSGEIARDGGGNTRILNSDWNSGPNFNAKFEYGASMYSFDNGPTSNGYGTPPPFILRNPIAIDSRRDGIEESAFSGGYAYTCIGWTSAPKHNNYGSSTSIDSDGSGNAYFGNSYSASGSTHVPLADVPNKEEPILSLGFFQHANLYRFDTAPAFQIGNSFAETRLKAATELVRNSPYGDSDHEYNMRPETQSIIDSTYLLNDALWDRFFLSTYNDPANINVASFTAPNARIARASPKESISNQAINNFFDIAAAHLTVNGAFNVNSISVDAWKATLGSLSDLNIDPKTGNLDTTLDRVVSHFSSPENLSNDLAKNDLWAGFRSLTEQQLTALAEAMVEQVKIRGPFLSMAEFVNRRLDNSKTGYRGALQAAIDSLDYKRDHNNQLSTAATSINYNAAMTFGGESNITSDGNTPGGLPPTFPIAEAARAHYYTGMPGWVTQGDILQHLAPILTVRSDTFRIRAYGESIDPLTNTAQSRAWCEAIVQRIAEPVSPLTTNSDSPSDYQPNDAFGRKFKIISLNWLSSEEI</sequence>
<evidence type="ECO:0000313" key="2">
    <source>
        <dbReference type="EMBL" id="MDQ8196167.1"/>
    </source>
</evidence>
<evidence type="ECO:0000313" key="3">
    <source>
        <dbReference type="Proteomes" id="UP001243717"/>
    </source>
</evidence>
<dbReference type="RefSeq" id="WP_308986603.1">
    <property type="nucleotide sequence ID" value="NZ_JARXIC010000050.1"/>
</dbReference>
<dbReference type="Proteomes" id="UP001243717">
    <property type="component" value="Unassembled WGS sequence"/>
</dbReference>
<organism evidence="2 3">
    <name type="scientific">Thalassobacterium sedimentorum</name>
    <dbReference type="NCBI Taxonomy" id="3041258"/>
    <lineage>
        <taxon>Bacteria</taxon>
        <taxon>Pseudomonadati</taxon>
        <taxon>Verrucomicrobiota</taxon>
        <taxon>Opitutia</taxon>
        <taxon>Puniceicoccales</taxon>
        <taxon>Coraliomargaritaceae</taxon>
        <taxon>Thalassobacterium</taxon>
    </lineage>
</organism>
<comment type="caution">
    <text evidence="2">The sequence shown here is derived from an EMBL/GenBank/DDBJ whole genome shotgun (WGS) entry which is preliminary data.</text>
</comment>
<gene>
    <name evidence="2" type="ORF">QEH59_17155</name>
</gene>
<reference evidence="2 3" key="1">
    <citation type="submission" date="2023-04" db="EMBL/GenBank/DDBJ databases">
        <title>A novel bacteria isolated from coastal sediment.</title>
        <authorList>
            <person name="Liu X.-J."/>
            <person name="Du Z.-J."/>
        </authorList>
    </citation>
    <scope>NUCLEOTIDE SEQUENCE [LARGE SCALE GENOMIC DNA]</scope>
    <source>
        <strain evidence="2 3">SDUM461004</strain>
    </source>
</reference>
<keyword evidence="1" id="KW-0812">Transmembrane</keyword>
<keyword evidence="1" id="KW-0472">Membrane</keyword>
<protein>
    <submittedName>
        <fullName evidence="2">Uncharacterized protein</fullName>
    </submittedName>
</protein>
<proteinExistence type="predicted"/>
<evidence type="ECO:0000256" key="1">
    <source>
        <dbReference type="SAM" id="Phobius"/>
    </source>
</evidence>
<feature type="transmembrane region" description="Helical" evidence="1">
    <location>
        <begin position="20"/>
        <end position="39"/>
    </location>
</feature>
<dbReference type="EMBL" id="JARXIC010000050">
    <property type="protein sequence ID" value="MDQ8196167.1"/>
    <property type="molecule type" value="Genomic_DNA"/>
</dbReference>
<keyword evidence="1" id="KW-1133">Transmembrane helix</keyword>
<keyword evidence="3" id="KW-1185">Reference proteome</keyword>
<accession>A0ABU1AMZ0</accession>
<name>A0ABU1AMZ0_9BACT</name>